<comment type="subcellular location">
    <subcellularLocation>
        <location evidence="1">Cell membrane</location>
        <topology evidence="1">Multi-pass membrane protein</topology>
    </subcellularLocation>
</comment>
<sequence>MAPLHAGVVVIGAVVFAVLMALSARYGFHRDELYFLDCARHLQAGYVDQPVLVPLLARISLGLFGPSVIGLRVWAALAGWVTVMLGGLIARELGGGRRAQLMAAWATASMPVLAAAAHLMGPTAFDIPAWAALALVAIRVGRTDDTRWWLAAGVVLGVGLANKHSIGFFAVALVAGTLLAGGRRLIMNLWFAAGFAIAVAFALPDLWWQARHGWATIPMSQALNQENGGAGQIANFVVGQLLMVSLAMVWVWVVGLRHLWRSRQSVLRGLVWAYAILFVLFALISGAKIYYVAGAYIYLLAAGAVALDGWLGARKRRAWILGIGTALTTLAALPLVVPVLPPTQINWTYRVNQTLSETVGWPQLAATVRGVWSSLPADQRSRTVIYTENYGEAGAIDTFDRGSGMPAAVSGHNSYSWWGPGDPDATTVIAVTPGPIDGTDYAIRLGQLFTSVRAVATVSNPYGVDNQEWGGHVYLCTGPRQPWGQTWTQLRHYG</sequence>
<feature type="transmembrane region" description="Helical" evidence="8">
    <location>
        <begin position="102"/>
        <end position="120"/>
    </location>
</feature>
<evidence type="ECO:0000256" key="4">
    <source>
        <dbReference type="ARBA" id="ARBA00022679"/>
    </source>
</evidence>
<gene>
    <name evidence="10" type="ORF">DLJ46_18625</name>
</gene>
<keyword evidence="4" id="KW-0808">Transferase</keyword>
<comment type="caution">
    <text evidence="10">The sequence shown here is derived from an EMBL/GenBank/DDBJ whole genome shotgun (WGS) entry which is preliminary data.</text>
</comment>
<keyword evidence="2" id="KW-1003">Cell membrane</keyword>
<evidence type="ECO:0000256" key="3">
    <source>
        <dbReference type="ARBA" id="ARBA00022676"/>
    </source>
</evidence>
<evidence type="ECO:0000259" key="9">
    <source>
        <dbReference type="Pfam" id="PF13231"/>
    </source>
</evidence>
<accession>A0A317JZZ2</accession>
<keyword evidence="3" id="KW-0328">Glycosyltransferase</keyword>
<evidence type="ECO:0000256" key="6">
    <source>
        <dbReference type="ARBA" id="ARBA00022989"/>
    </source>
</evidence>
<dbReference type="RefSeq" id="WP_109945917.1">
    <property type="nucleotide sequence ID" value="NZ_QGGF01000361.1"/>
</dbReference>
<name>A0A317JZZ2_9ACTN</name>
<dbReference type="PANTHER" id="PTHR33908:SF11">
    <property type="entry name" value="MEMBRANE PROTEIN"/>
    <property type="match status" value="1"/>
</dbReference>
<dbReference type="GO" id="GO:0016763">
    <property type="term" value="F:pentosyltransferase activity"/>
    <property type="evidence" value="ECO:0007669"/>
    <property type="project" value="TreeGrafter"/>
</dbReference>
<evidence type="ECO:0000256" key="1">
    <source>
        <dbReference type="ARBA" id="ARBA00004651"/>
    </source>
</evidence>
<dbReference type="InterPro" id="IPR038731">
    <property type="entry name" value="RgtA/B/C-like"/>
</dbReference>
<feature type="transmembrane region" description="Helical" evidence="8">
    <location>
        <begin position="290"/>
        <end position="311"/>
    </location>
</feature>
<keyword evidence="7 8" id="KW-0472">Membrane</keyword>
<evidence type="ECO:0000256" key="5">
    <source>
        <dbReference type="ARBA" id="ARBA00022692"/>
    </source>
</evidence>
<dbReference type="InterPro" id="IPR050297">
    <property type="entry name" value="LipidA_mod_glycosyltrf_83"/>
</dbReference>
<dbReference type="EMBL" id="QGSV01000223">
    <property type="protein sequence ID" value="PWU46261.1"/>
    <property type="molecule type" value="Genomic_DNA"/>
</dbReference>
<evidence type="ECO:0000313" key="10">
    <source>
        <dbReference type="EMBL" id="PWU46261.1"/>
    </source>
</evidence>
<feature type="domain" description="Glycosyltransferase RgtA/B/C/D-like" evidence="9">
    <location>
        <begin position="48"/>
        <end position="208"/>
    </location>
</feature>
<dbReference type="PANTHER" id="PTHR33908">
    <property type="entry name" value="MANNOSYLTRANSFERASE YKCB-RELATED"/>
    <property type="match status" value="1"/>
</dbReference>
<keyword evidence="6 8" id="KW-1133">Transmembrane helix</keyword>
<dbReference type="GO" id="GO:0005886">
    <property type="term" value="C:plasma membrane"/>
    <property type="evidence" value="ECO:0007669"/>
    <property type="project" value="UniProtKB-SubCell"/>
</dbReference>
<keyword evidence="5 8" id="KW-0812">Transmembrane</keyword>
<protein>
    <recommendedName>
        <fullName evidence="9">Glycosyltransferase RgtA/B/C/D-like domain-containing protein</fullName>
    </recommendedName>
</protein>
<feature type="transmembrane region" description="Helical" evidence="8">
    <location>
        <begin position="318"/>
        <end position="340"/>
    </location>
</feature>
<feature type="transmembrane region" description="Helical" evidence="8">
    <location>
        <begin position="230"/>
        <end position="254"/>
    </location>
</feature>
<dbReference type="Proteomes" id="UP000245683">
    <property type="component" value="Unassembled WGS sequence"/>
</dbReference>
<feature type="transmembrane region" description="Helical" evidence="8">
    <location>
        <begin position="71"/>
        <end position="90"/>
    </location>
</feature>
<dbReference type="AlphaFoldDB" id="A0A317JZZ2"/>
<feature type="transmembrane region" description="Helical" evidence="8">
    <location>
        <begin position="266"/>
        <end position="284"/>
    </location>
</feature>
<keyword evidence="11" id="KW-1185">Reference proteome</keyword>
<reference evidence="11" key="1">
    <citation type="submission" date="2018-05" db="EMBL/GenBank/DDBJ databases">
        <title>Micromonospora globispora sp. nov. and Micromonospora rugosa sp. nov., isolated from marine sediment.</title>
        <authorList>
            <person name="Carro L."/>
            <person name="Aysel V."/>
            <person name="Cetin D."/>
            <person name="Igual J.M."/>
            <person name="Klenk H.-P."/>
            <person name="Trujillo M.E."/>
            <person name="Sahin N."/>
        </authorList>
    </citation>
    <scope>NUCLEOTIDE SEQUENCE [LARGE SCALE GENOMIC DNA]</scope>
    <source>
        <strain evidence="11">S2904</strain>
    </source>
</reference>
<evidence type="ECO:0000256" key="8">
    <source>
        <dbReference type="SAM" id="Phobius"/>
    </source>
</evidence>
<feature type="transmembrane region" description="Helical" evidence="8">
    <location>
        <begin position="165"/>
        <end position="182"/>
    </location>
</feature>
<organism evidence="10 11">
    <name type="scientific">Micromonospora globispora</name>
    <dbReference type="NCBI Taxonomy" id="1450148"/>
    <lineage>
        <taxon>Bacteria</taxon>
        <taxon>Bacillati</taxon>
        <taxon>Actinomycetota</taxon>
        <taxon>Actinomycetes</taxon>
        <taxon>Micromonosporales</taxon>
        <taxon>Micromonosporaceae</taxon>
        <taxon>Micromonospora</taxon>
    </lineage>
</organism>
<feature type="transmembrane region" description="Helical" evidence="8">
    <location>
        <begin position="189"/>
        <end position="210"/>
    </location>
</feature>
<dbReference type="OrthoDB" id="5166595at2"/>
<feature type="transmembrane region" description="Helical" evidence="8">
    <location>
        <begin position="6"/>
        <end position="24"/>
    </location>
</feature>
<evidence type="ECO:0000256" key="7">
    <source>
        <dbReference type="ARBA" id="ARBA00023136"/>
    </source>
</evidence>
<dbReference type="GO" id="GO:0009103">
    <property type="term" value="P:lipopolysaccharide biosynthetic process"/>
    <property type="evidence" value="ECO:0007669"/>
    <property type="project" value="UniProtKB-ARBA"/>
</dbReference>
<proteinExistence type="predicted"/>
<evidence type="ECO:0000313" key="11">
    <source>
        <dbReference type="Proteomes" id="UP000245683"/>
    </source>
</evidence>
<evidence type="ECO:0000256" key="2">
    <source>
        <dbReference type="ARBA" id="ARBA00022475"/>
    </source>
</evidence>
<dbReference type="Pfam" id="PF13231">
    <property type="entry name" value="PMT_2"/>
    <property type="match status" value="1"/>
</dbReference>